<accession>A0A3P7NKW5</accession>
<dbReference type="GO" id="GO:0045747">
    <property type="term" value="P:positive regulation of Notch signaling pathway"/>
    <property type="evidence" value="ECO:0007669"/>
    <property type="project" value="TreeGrafter"/>
</dbReference>
<evidence type="ECO:0008006" key="4">
    <source>
        <dbReference type="Google" id="ProtNLM"/>
    </source>
</evidence>
<evidence type="ECO:0000313" key="2">
    <source>
        <dbReference type="EMBL" id="VDN43534.1"/>
    </source>
</evidence>
<keyword evidence="3" id="KW-1185">Reference proteome</keyword>
<keyword evidence="1" id="KW-0547">Nucleotide-binding</keyword>
<evidence type="ECO:0000313" key="3">
    <source>
        <dbReference type="Proteomes" id="UP000281553"/>
    </source>
</evidence>
<sequence length="131" mass="14954">MFGIKLEARVDPFSPYNLERVTTPMYRAPEMLDLYQNYPINEAGDVWVCLQLLDLFVLVLPPSHPPSSTLITWYFLLLLLLHETPLQHVKSCQCWTRDSESPRILNCPLVSSQCSTVYLSSLFCCAQSLDG</sequence>
<evidence type="ECO:0000256" key="1">
    <source>
        <dbReference type="ARBA" id="ARBA00022741"/>
    </source>
</evidence>
<dbReference type="GO" id="GO:0004674">
    <property type="term" value="F:protein serine/threonine kinase activity"/>
    <property type="evidence" value="ECO:0007669"/>
    <property type="project" value="TreeGrafter"/>
</dbReference>
<gene>
    <name evidence="2" type="ORF">DILT_LOCUS19116</name>
</gene>
<dbReference type="SUPFAM" id="SSF56112">
    <property type="entry name" value="Protein kinase-like (PK-like)"/>
    <property type="match status" value="1"/>
</dbReference>
<proteinExistence type="predicted"/>
<dbReference type="EMBL" id="UYRU01108255">
    <property type="protein sequence ID" value="VDN43534.1"/>
    <property type="molecule type" value="Genomic_DNA"/>
</dbReference>
<dbReference type="GO" id="GO:0035612">
    <property type="term" value="F:AP-2 adaptor complex binding"/>
    <property type="evidence" value="ECO:0007669"/>
    <property type="project" value="TreeGrafter"/>
</dbReference>
<name>A0A3P7NKW5_DIBLA</name>
<dbReference type="GO" id="GO:2000369">
    <property type="term" value="P:regulation of clathrin-dependent endocytosis"/>
    <property type="evidence" value="ECO:0007669"/>
    <property type="project" value="TreeGrafter"/>
</dbReference>
<dbReference type="AlphaFoldDB" id="A0A3P7NKW5"/>
<reference evidence="2 3" key="1">
    <citation type="submission" date="2018-11" db="EMBL/GenBank/DDBJ databases">
        <authorList>
            <consortium name="Pathogen Informatics"/>
        </authorList>
    </citation>
    <scope>NUCLEOTIDE SEQUENCE [LARGE SCALE GENOMIC DNA]</scope>
</reference>
<organism evidence="2 3">
    <name type="scientific">Dibothriocephalus latus</name>
    <name type="common">Fish tapeworm</name>
    <name type="synonym">Diphyllobothrium latum</name>
    <dbReference type="NCBI Taxonomy" id="60516"/>
    <lineage>
        <taxon>Eukaryota</taxon>
        <taxon>Metazoa</taxon>
        <taxon>Spiralia</taxon>
        <taxon>Lophotrochozoa</taxon>
        <taxon>Platyhelminthes</taxon>
        <taxon>Cestoda</taxon>
        <taxon>Eucestoda</taxon>
        <taxon>Diphyllobothriidea</taxon>
        <taxon>Diphyllobothriidae</taxon>
        <taxon>Dibothriocephalus</taxon>
    </lineage>
</organism>
<dbReference type="Gene3D" id="1.10.510.10">
    <property type="entry name" value="Transferase(Phosphotransferase) domain 1"/>
    <property type="match status" value="1"/>
</dbReference>
<dbReference type="OrthoDB" id="1717591at2759"/>
<dbReference type="GO" id="GO:0005737">
    <property type="term" value="C:cytoplasm"/>
    <property type="evidence" value="ECO:0007669"/>
    <property type="project" value="TreeGrafter"/>
</dbReference>
<dbReference type="Proteomes" id="UP000281553">
    <property type="component" value="Unassembled WGS sequence"/>
</dbReference>
<protein>
    <recommendedName>
        <fullName evidence="4">Protein kinase domain-containing protein</fullName>
    </recommendedName>
</protein>
<dbReference type="PANTHER" id="PTHR22967">
    <property type="entry name" value="SERINE/THREONINE PROTEIN KINASE"/>
    <property type="match status" value="1"/>
</dbReference>
<dbReference type="PANTHER" id="PTHR22967:SF105">
    <property type="entry name" value="CYCLIN-G-ASSOCIATED KINASE"/>
    <property type="match status" value="1"/>
</dbReference>
<dbReference type="GO" id="GO:0000166">
    <property type="term" value="F:nucleotide binding"/>
    <property type="evidence" value="ECO:0007669"/>
    <property type="project" value="UniProtKB-KW"/>
</dbReference>
<dbReference type="InterPro" id="IPR011009">
    <property type="entry name" value="Kinase-like_dom_sf"/>
</dbReference>